<evidence type="ECO:0000313" key="2">
    <source>
        <dbReference type="EMBL" id="MBW0539257.1"/>
    </source>
</evidence>
<gene>
    <name evidence="2" type="ORF">O181_078972</name>
</gene>
<keyword evidence="3" id="KW-1185">Reference proteome</keyword>
<feature type="region of interest" description="Disordered" evidence="1">
    <location>
        <begin position="1"/>
        <end position="127"/>
    </location>
</feature>
<reference evidence="2" key="1">
    <citation type="submission" date="2021-03" db="EMBL/GenBank/DDBJ databases">
        <title>Draft genome sequence of rust myrtle Austropuccinia psidii MF-1, a brazilian biotype.</title>
        <authorList>
            <person name="Quecine M.C."/>
            <person name="Pachon D.M.R."/>
            <person name="Bonatelli M.L."/>
            <person name="Correr F.H."/>
            <person name="Franceschini L.M."/>
            <person name="Leite T.F."/>
            <person name="Margarido G.R.A."/>
            <person name="Almeida C.A."/>
            <person name="Ferrarezi J.A."/>
            <person name="Labate C.A."/>
        </authorList>
    </citation>
    <scope>NUCLEOTIDE SEQUENCE</scope>
    <source>
        <strain evidence="2">MF-1</strain>
    </source>
</reference>
<proteinExistence type="predicted"/>
<sequence>MPFQNSPPANDTRSQRNQAVLAPTASSPLDCTPLVHQTRTRSRLEEAENGEGVESAQEEDSEDTEVETSLEGAPEASEAPNIALSNHPLISQDDGENYSIHGTTHSSSCSQGQLQSHQIQDPFHEGT</sequence>
<dbReference type="EMBL" id="AVOT02043850">
    <property type="protein sequence ID" value="MBW0539257.1"/>
    <property type="molecule type" value="Genomic_DNA"/>
</dbReference>
<dbReference type="AlphaFoldDB" id="A0A9Q3FIT2"/>
<feature type="compositionally biased region" description="Acidic residues" evidence="1">
    <location>
        <begin position="47"/>
        <end position="68"/>
    </location>
</feature>
<feature type="compositionally biased region" description="Polar residues" evidence="1">
    <location>
        <begin position="1"/>
        <end position="29"/>
    </location>
</feature>
<dbReference type="Proteomes" id="UP000765509">
    <property type="component" value="Unassembled WGS sequence"/>
</dbReference>
<accession>A0A9Q3FIT2</accession>
<organism evidence="2 3">
    <name type="scientific">Austropuccinia psidii MF-1</name>
    <dbReference type="NCBI Taxonomy" id="1389203"/>
    <lineage>
        <taxon>Eukaryota</taxon>
        <taxon>Fungi</taxon>
        <taxon>Dikarya</taxon>
        <taxon>Basidiomycota</taxon>
        <taxon>Pucciniomycotina</taxon>
        <taxon>Pucciniomycetes</taxon>
        <taxon>Pucciniales</taxon>
        <taxon>Sphaerophragmiaceae</taxon>
        <taxon>Austropuccinia</taxon>
    </lineage>
</organism>
<name>A0A9Q3FIT2_9BASI</name>
<evidence type="ECO:0000256" key="1">
    <source>
        <dbReference type="SAM" id="MobiDB-lite"/>
    </source>
</evidence>
<evidence type="ECO:0000313" key="3">
    <source>
        <dbReference type="Proteomes" id="UP000765509"/>
    </source>
</evidence>
<comment type="caution">
    <text evidence="2">The sequence shown here is derived from an EMBL/GenBank/DDBJ whole genome shotgun (WGS) entry which is preliminary data.</text>
</comment>
<feature type="compositionally biased region" description="Polar residues" evidence="1">
    <location>
        <begin position="100"/>
        <end position="119"/>
    </location>
</feature>
<protein>
    <submittedName>
        <fullName evidence="2">Uncharacterized protein</fullName>
    </submittedName>
</protein>